<dbReference type="EMBL" id="PHWZ01000026">
    <property type="protein sequence ID" value="TEY82972.1"/>
    <property type="molecule type" value="Genomic_DNA"/>
</dbReference>
<protein>
    <submittedName>
        <fullName evidence="2">Uncharacterized protein</fullName>
    </submittedName>
</protein>
<sequence length="46" mass="4973">MRLQTFLLAVSLIGTAIAMAISPRIETNSEVAAEGALEAEPNRDDW</sequence>
<dbReference type="OrthoDB" id="3485878at2759"/>
<dbReference type="Proteomes" id="UP000297299">
    <property type="component" value="Unassembled WGS sequence"/>
</dbReference>
<feature type="chain" id="PRO_5021319772" evidence="1">
    <location>
        <begin position="19"/>
        <end position="46"/>
    </location>
</feature>
<name>A0A4Y8DGA8_9HELO</name>
<reference evidence="2 3" key="1">
    <citation type="submission" date="2017-11" db="EMBL/GenBank/DDBJ databases">
        <title>Comparative genomics of Botrytis spp.</title>
        <authorList>
            <person name="Valero-Jimenez C.A."/>
            <person name="Tapia P."/>
            <person name="Veloso J."/>
            <person name="Silva-Moreno E."/>
            <person name="Staats M."/>
            <person name="Valdes J.H."/>
            <person name="Van Kan J.A.L."/>
        </authorList>
    </citation>
    <scope>NUCLEOTIDE SEQUENCE [LARGE SCALE GENOMIC DNA]</scope>
    <source>
        <strain evidence="2 3">MUCL2830</strain>
    </source>
</reference>
<evidence type="ECO:0000313" key="2">
    <source>
        <dbReference type="EMBL" id="TEY82972.1"/>
    </source>
</evidence>
<feature type="signal peptide" evidence="1">
    <location>
        <begin position="1"/>
        <end position="18"/>
    </location>
</feature>
<keyword evidence="3" id="KW-1185">Reference proteome</keyword>
<comment type="caution">
    <text evidence="2">The sequence shown here is derived from an EMBL/GenBank/DDBJ whole genome shotgun (WGS) entry which is preliminary data.</text>
</comment>
<evidence type="ECO:0000256" key="1">
    <source>
        <dbReference type="SAM" id="SignalP"/>
    </source>
</evidence>
<keyword evidence="1" id="KW-0732">Signal</keyword>
<proteinExistence type="predicted"/>
<accession>A0A4Y8DGA8</accession>
<organism evidence="2 3">
    <name type="scientific">Botryotinia calthae</name>
    <dbReference type="NCBI Taxonomy" id="38488"/>
    <lineage>
        <taxon>Eukaryota</taxon>
        <taxon>Fungi</taxon>
        <taxon>Dikarya</taxon>
        <taxon>Ascomycota</taxon>
        <taxon>Pezizomycotina</taxon>
        <taxon>Leotiomycetes</taxon>
        <taxon>Helotiales</taxon>
        <taxon>Sclerotiniaceae</taxon>
        <taxon>Botryotinia</taxon>
    </lineage>
</organism>
<gene>
    <name evidence="2" type="ORF">BOTCAL_0026g00360</name>
</gene>
<evidence type="ECO:0000313" key="3">
    <source>
        <dbReference type="Proteomes" id="UP000297299"/>
    </source>
</evidence>
<dbReference type="AlphaFoldDB" id="A0A4Y8DGA8"/>